<dbReference type="InterPro" id="IPR023214">
    <property type="entry name" value="HAD_sf"/>
</dbReference>
<organism evidence="1 2">
    <name type="scientific">Candidatus Pullichristensenella excrementigallinarum</name>
    <dbReference type="NCBI Taxonomy" id="2840907"/>
    <lineage>
        <taxon>Bacteria</taxon>
        <taxon>Bacillati</taxon>
        <taxon>Bacillota</taxon>
        <taxon>Clostridia</taxon>
        <taxon>Candidatus Pullichristensenella</taxon>
    </lineage>
</organism>
<dbReference type="AlphaFoldDB" id="A0A9D1ICZ4"/>
<dbReference type="InterPro" id="IPR041492">
    <property type="entry name" value="HAD_2"/>
</dbReference>
<dbReference type="InterPro" id="IPR023198">
    <property type="entry name" value="PGP-like_dom2"/>
</dbReference>
<comment type="caution">
    <text evidence="1">The sequence shown here is derived from an EMBL/GenBank/DDBJ whole genome shotgun (WGS) entry which is preliminary data.</text>
</comment>
<dbReference type="Proteomes" id="UP000824072">
    <property type="component" value="Unassembled WGS sequence"/>
</dbReference>
<dbReference type="SUPFAM" id="SSF56784">
    <property type="entry name" value="HAD-like"/>
    <property type="match status" value="1"/>
</dbReference>
<reference evidence="1" key="1">
    <citation type="submission" date="2020-10" db="EMBL/GenBank/DDBJ databases">
        <authorList>
            <person name="Gilroy R."/>
        </authorList>
    </citation>
    <scope>NUCLEOTIDE SEQUENCE</scope>
    <source>
        <strain evidence="1">ChiHcec3-11533</strain>
    </source>
</reference>
<dbReference type="Gene3D" id="1.10.150.240">
    <property type="entry name" value="Putative phosphatase, domain 2"/>
    <property type="match status" value="1"/>
</dbReference>
<dbReference type="Pfam" id="PF13419">
    <property type="entry name" value="HAD_2"/>
    <property type="match status" value="1"/>
</dbReference>
<dbReference type="PANTHER" id="PTHR43434:SF1">
    <property type="entry name" value="PHOSPHOGLYCOLATE PHOSPHATASE"/>
    <property type="match status" value="1"/>
</dbReference>
<dbReference type="Gene3D" id="3.40.50.1000">
    <property type="entry name" value="HAD superfamily/HAD-like"/>
    <property type="match status" value="1"/>
</dbReference>
<evidence type="ECO:0000313" key="1">
    <source>
        <dbReference type="EMBL" id="HIU33892.1"/>
    </source>
</evidence>
<evidence type="ECO:0000313" key="2">
    <source>
        <dbReference type="Proteomes" id="UP000824072"/>
    </source>
</evidence>
<proteinExistence type="predicted"/>
<reference evidence="1" key="2">
    <citation type="journal article" date="2021" name="PeerJ">
        <title>Extensive microbial diversity within the chicken gut microbiome revealed by metagenomics and culture.</title>
        <authorList>
            <person name="Gilroy R."/>
            <person name="Ravi A."/>
            <person name="Getino M."/>
            <person name="Pursley I."/>
            <person name="Horton D.L."/>
            <person name="Alikhan N.F."/>
            <person name="Baker D."/>
            <person name="Gharbi K."/>
            <person name="Hall N."/>
            <person name="Watson M."/>
            <person name="Adriaenssens E.M."/>
            <person name="Foster-Nyarko E."/>
            <person name="Jarju S."/>
            <person name="Secka A."/>
            <person name="Antonio M."/>
            <person name="Oren A."/>
            <person name="Chaudhuri R.R."/>
            <person name="La Ragione R."/>
            <person name="Hildebrand F."/>
            <person name="Pallen M.J."/>
        </authorList>
    </citation>
    <scope>NUCLEOTIDE SEQUENCE</scope>
    <source>
        <strain evidence="1">ChiHcec3-11533</strain>
    </source>
</reference>
<accession>A0A9D1ICZ4</accession>
<dbReference type="EMBL" id="DVMU01000110">
    <property type="protein sequence ID" value="HIU33892.1"/>
    <property type="molecule type" value="Genomic_DNA"/>
</dbReference>
<sequence length="220" mass="25676">MRYACLVLDHDDTVVQSTPAIHYPSFVEALQVLRPERAEMTLDEFIGYGFDPGILPLLRDVLQLNEEEMAIEQRIWRKYTTTALPKPYDGFDRLFARFRARGGKICVVSHSERDVILRHYRELFGFDPDQIFGWELPEEKRKPHPYPLDAIMREFSLAPSDLLMVDDLKPGMDMARKRQVDFAWAGWSHTGPYVGKIMLEQAKYCLYSPSELEQFLEIDD</sequence>
<dbReference type="InterPro" id="IPR036412">
    <property type="entry name" value="HAD-like_sf"/>
</dbReference>
<dbReference type="GO" id="GO:0006281">
    <property type="term" value="P:DNA repair"/>
    <property type="evidence" value="ECO:0007669"/>
    <property type="project" value="TreeGrafter"/>
</dbReference>
<protein>
    <submittedName>
        <fullName evidence="1">HAD family hydrolase</fullName>
    </submittedName>
</protein>
<dbReference type="InterPro" id="IPR050155">
    <property type="entry name" value="HAD-like_hydrolase_sf"/>
</dbReference>
<name>A0A9D1ICZ4_9FIRM</name>
<gene>
    <name evidence="1" type="ORF">IAB02_04960</name>
</gene>
<dbReference type="PANTHER" id="PTHR43434">
    <property type="entry name" value="PHOSPHOGLYCOLATE PHOSPHATASE"/>
    <property type="match status" value="1"/>
</dbReference>
<dbReference type="GO" id="GO:0008967">
    <property type="term" value="F:phosphoglycolate phosphatase activity"/>
    <property type="evidence" value="ECO:0007669"/>
    <property type="project" value="TreeGrafter"/>
</dbReference>
<keyword evidence="1" id="KW-0378">Hydrolase</keyword>